<comment type="caution">
    <text evidence="1">The sequence shown here is derived from an EMBL/GenBank/DDBJ whole genome shotgun (WGS) entry which is preliminary data.</text>
</comment>
<organism evidence="1 2">
    <name type="scientific">Candidatus Nephthysia bennettiae</name>
    <dbReference type="NCBI Taxonomy" id="3127016"/>
    <lineage>
        <taxon>Bacteria</taxon>
        <taxon>Bacillati</taxon>
        <taxon>Candidatus Dormiibacterota</taxon>
        <taxon>Candidatus Dormibacteria</taxon>
        <taxon>Candidatus Dormibacterales</taxon>
        <taxon>Candidatus Dormibacteraceae</taxon>
        <taxon>Candidatus Nephthysia</taxon>
    </lineage>
</organism>
<dbReference type="Proteomes" id="UP000612893">
    <property type="component" value="Unassembled WGS sequence"/>
</dbReference>
<proteinExistence type="predicted"/>
<dbReference type="NCBIfam" id="TIGR00026">
    <property type="entry name" value="hi_GC_TIGR00026"/>
    <property type="match status" value="1"/>
</dbReference>
<protein>
    <submittedName>
        <fullName evidence="1">Nitroreductase family deazaflavin-dependent oxidoreductase</fullName>
    </submittedName>
</protein>
<name>A0A934KCQ8_9BACT</name>
<accession>A0A934KCQ8</accession>
<dbReference type="Gene3D" id="2.30.110.10">
    <property type="entry name" value="Electron Transport, Fmn-binding Protein, Chain A"/>
    <property type="match status" value="1"/>
</dbReference>
<dbReference type="RefSeq" id="WP_338205500.1">
    <property type="nucleotide sequence ID" value="NZ_JAEKNR010000241.1"/>
</dbReference>
<dbReference type="InterPro" id="IPR004378">
    <property type="entry name" value="F420H2_quin_Rdtase"/>
</dbReference>
<evidence type="ECO:0000313" key="2">
    <source>
        <dbReference type="Proteomes" id="UP000612893"/>
    </source>
</evidence>
<keyword evidence="2" id="KW-1185">Reference proteome</keyword>
<sequence>MNEQLQKGAANGASTEEIRKALSHGGVIDITTTGRQSGQARRIEIMFHNIGGRIYVSGMPRPERRSWLANLEANPSFEFHLKGPVRADLGATARIITDEAERRQVLTQVARNWNRDDVDTMVRYSPLIEATIAGA</sequence>
<dbReference type="Pfam" id="PF04075">
    <property type="entry name" value="F420H2_quin_red"/>
    <property type="match status" value="1"/>
</dbReference>
<dbReference type="EMBL" id="JAEKNR010000241">
    <property type="protein sequence ID" value="MBJ7601307.1"/>
    <property type="molecule type" value="Genomic_DNA"/>
</dbReference>
<gene>
    <name evidence="1" type="ORF">JF922_24940</name>
</gene>
<dbReference type="InterPro" id="IPR012349">
    <property type="entry name" value="Split_barrel_FMN-bd"/>
</dbReference>
<reference evidence="1" key="1">
    <citation type="submission" date="2020-10" db="EMBL/GenBank/DDBJ databases">
        <title>Ca. Dormibacterota MAGs.</title>
        <authorList>
            <person name="Montgomery K."/>
        </authorList>
    </citation>
    <scope>NUCLEOTIDE SEQUENCE [LARGE SCALE GENOMIC DNA]</scope>
    <source>
        <strain evidence="1">SC8812_S17_10</strain>
    </source>
</reference>
<dbReference type="AlphaFoldDB" id="A0A934KCQ8"/>
<dbReference type="SUPFAM" id="SSF50475">
    <property type="entry name" value="FMN-binding split barrel"/>
    <property type="match status" value="1"/>
</dbReference>
<evidence type="ECO:0000313" key="1">
    <source>
        <dbReference type="EMBL" id="MBJ7601307.1"/>
    </source>
</evidence>